<feature type="active site" evidence="31">
    <location>
        <position position="3593"/>
    </location>
</feature>
<dbReference type="PROSITE" id="PS51947">
    <property type="entry name" value="NIRAN"/>
    <property type="match status" value="1"/>
</dbReference>
<dbReference type="Pfam" id="PF05411">
    <property type="entry name" value="Peptidase_C32"/>
    <property type="match status" value="1"/>
</dbReference>
<dbReference type="InterPro" id="IPR009003">
    <property type="entry name" value="Peptidase_S1_PA"/>
</dbReference>
<keyword evidence="10" id="KW-0479">Metal-binding</keyword>
<evidence type="ECO:0000256" key="15">
    <source>
        <dbReference type="ARBA" id="ARBA00022806"/>
    </source>
</evidence>
<evidence type="ECO:0000259" key="34">
    <source>
        <dbReference type="PROSITE" id="PS50507"/>
    </source>
</evidence>
<feature type="domain" description="Peptidase C32" evidence="38">
    <location>
        <begin position="259"/>
        <end position="375"/>
    </location>
</feature>
<dbReference type="InterPro" id="IPR044348">
    <property type="entry name" value="NSP10_1B_Av"/>
</dbReference>
<keyword evidence="14 31" id="KW-0378">Hydrolase</keyword>
<feature type="transmembrane region" description="Helical" evidence="33">
    <location>
        <begin position="1198"/>
        <end position="1221"/>
    </location>
</feature>
<dbReference type="InterPro" id="IPR031932">
    <property type="entry name" value="Arteri_nsp7a"/>
</dbReference>
<dbReference type="Gene3D" id="3.30.1330.220">
    <property type="entry name" value="Arterivirus nonstructural protein 7 alpha"/>
    <property type="match status" value="1"/>
</dbReference>
<dbReference type="PROSITE" id="PS51539">
    <property type="entry name" value="AV_PCP_ALPHA"/>
    <property type="match status" value="1"/>
</dbReference>
<dbReference type="GO" id="GO:0003723">
    <property type="term" value="F:RNA binding"/>
    <property type="evidence" value="ECO:0007669"/>
    <property type="project" value="InterPro"/>
</dbReference>
<keyword evidence="19" id="KW-0067">ATP-binding</keyword>
<evidence type="ECO:0000256" key="24">
    <source>
        <dbReference type="ARBA" id="ARBA00023200"/>
    </source>
</evidence>
<feature type="transmembrane region" description="Helical" evidence="33">
    <location>
        <begin position="1960"/>
        <end position="1986"/>
    </location>
</feature>
<keyword evidence="13 30" id="KW-0863">Zinc-finger</keyword>
<dbReference type="InterPro" id="IPR027355">
    <property type="entry name" value="NSP10_Av_ZBD"/>
</dbReference>
<evidence type="ECO:0000259" key="42">
    <source>
        <dbReference type="PROSITE" id="PS51958"/>
    </source>
</evidence>
<dbReference type="InterPro" id="IPR001205">
    <property type="entry name" value="RNA-dir_pol_C"/>
</dbReference>
<dbReference type="PROSITE" id="PS51652">
    <property type="entry name" value="AV_ZBD"/>
    <property type="match status" value="1"/>
</dbReference>
<keyword evidence="25" id="KW-0456">Lyase</keyword>
<feature type="active site" evidence="31">
    <location>
        <position position="3549"/>
    </location>
</feature>
<feature type="transmembrane region" description="Helical" evidence="33">
    <location>
        <begin position="1919"/>
        <end position="1939"/>
    </location>
</feature>
<evidence type="ECO:0000256" key="11">
    <source>
        <dbReference type="ARBA" id="ARBA00022741"/>
    </source>
</evidence>
<dbReference type="InterPro" id="IPR008741">
    <property type="entry name" value="AV_PCPalpha"/>
</dbReference>
<feature type="domain" description="NiRAN" evidence="41">
    <location>
        <begin position="2326"/>
        <end position="2487"/>
    </location>
</feature>
<dbReference type="GO" id="GO:0006351">
    <property type="term" value="P:DNA-templated transcription"/>
    <property type="evidence" value="ECO:0007669"/>
    <property type="project" value="InterPro"/>
</dbReference>
<dbReference type="PROSITE" id="PS51657">
    <property type="entry name" value="PSRV_HELICASE"/>
    <property type="match status" value="1"/>
</dbReference>
<dbReference type="InterPro" id="IPR027417">
    <property type="entry name" value="P-loop_NTPase"/>
</dbReference>
<evidence type="ECO:0000313" key="45">
    <source>
        <dbReference type="Proteomes" id="UP000501345"/>
    </source>
</evidence>
<keyword evidence="22 33" id="KW-1133">Transmembrane helix</keyword>
<feature type="domain" description="AV ZBD" evidence="39">
    <location>
        <begin position="2983"/>
        <end position="3046"/>
    </location>
</feature>
<keyword evidence="12" id="KW-0688">Ribosomal frameshifting</keyword>
<evidence type="ECO:0000256" key="1">
    <source>
        <dbReference type="ARBA" id="ARBA00004301"/>
    </source>
</evidence>
<dbReference type="InterPro" id="IPR044320">
    <property type="entry name" value="NSP11_Av_N"/>
</dbReference>
<feature type="region of interest" description="Disordered" evidence="32">
    <location>
        <begin position="802"/>
        <end position="822"/>
    </location>
</feature>
<evidence type="ECO:0000256" key="6">
    <source>
        <dbReference type="ARBA" id="ARBA00022670"/>
    </source>
</evidence>
<feature type="region of interest" description="Disordered" evidence="32">
    <location>
        <begin position="759"/>
        <end position="779"/>
    </location>
</feature>
<dbReference type="PROSITE" id="PS51961">
    <property type="entry name" value="AV_NSP11N_COV_NSP15M"/>
    <property type="match status" value="1"/>
</dbReference>
<dbReference type="CDD" id="cd23189">
    <property type="entry name" value="Arteriviridae_RdRp"/>
    <property type="match status" value="1"/>
</dbReference>
<dbReference type="CDD" id="cd21410">
    <property type="entry name" value="1B_av_Nsp10-like"/>
    <property type="match status" value="1"/>
</dbReference>
<name>A0A2H4MXL2_9NIDO</name>
<dbReference type="PROSITE" id="PS51538">
    <property type="entry name" value="AV_CP"/>
    <property type="match status" value="1"/>
</dbReference>
<dbReference type="InterPro" id="IPR008743">
    <property type="entry name" value="Arterivirus_Nsp2_C33"/>
</dbReference>
<dbReference type="CDD" id="cd18786">
    <property type="entry name" value="SF1_C"/>
    <property type="match status" value="1"/>
</dbReference>
<evidence type="ECO:0000256" key="19">
    <source>
        <dbReference type="ARBA" id="ARBA00022840"/>
    </source>
</evidence>
<keyword evidence="31" id="KW-0540">Nuclease</keyword>
<dbReference type="InterPro" id="IPR054104">
    <property type="entry name" value="Nsp1alpha_Znf"/>
</dbReference>
<feature type="domain" description="Peptidase S32" evidence="35">
    <location>
        <begin position="1640"/>
        <end position="1841"/>
    </location>
</feature>
<keyword evidence="21" id="KW-0693">Viral RNA replication</keyword>
<dbReference type="InterPro" id="IPR038451">
    <property type="entry name" value="Arteri_nsp7a_sf"/>
</dbReference>
<feature type="active site" evidence="31">
    <location>
        <position position="3564"/>
    </location>
</feature>
<dbReference type="InterPro" id="IPR038155">
    <property type="entry name" value="AV_PCPalpha_sf"/>
</dbReference>
<dbReference type="CDD" id="cd21405">
    <property type="entry name" value="ZBD_av_Nsp10-like"/>
    <property type="match status" value="1"/>
</dbReference>
<dbReference type="Pfam" id="PF01443">
    <property type="entry name" value="Viral_helicase1"/>
    <property type="match status" value="1"/>
</dbReference>
<evidence type="ECO:0000256" key="4">
    <source>
        <dbReference type="ARBA" id="ARBA00022087"/>
    </source>
</evidence>
<feature type="domain" description="(+)RNA virus helicase C-terminal" evidence="40">
    <location>
        <begin position="3103"/>
        <end position="3386"/>
    </location>
</feature>
<evidence type="ECO:0000256" key="10">
    <source>
        <dbReference type="ARBA" id="ARBA00022723"/>
    </source>
</evidence>
<feature type="transmembrane region" description="Helical" evidence="33">
    <location>
        <begin position="1882"/>
        <end position="1899"/>
    </location>
</feature>
<evidence type="ECO:0000256" key="29">
    <source>
        <dbReference type="ARBA" id="ARBA00047995"/>
    </source>
</evidence>
<keyword evidence="7" id="KW-0808">Transferase</keyword>
<dbReference type="CDD" id="cd17937">
    <property type="entry name" value="DEXXYc_viral_SF1-N"/>
    <property type="match status" value="1"/>
</dbReference>
<keyword evidence="9" id="KW-0548">Nucleotidyltransferase</keyword>
<evidence type="ECO:0000256" key="7">
    <source>
        <dbReference type="ARBA" id="ARBA00022679"/>
    </source>
</evidence>
<comment type="catalytic activity">
    <reaction evidence="26">
        <text>uridylyl-uridylyl-ribonucleotide-RNA = a 3'-end uridylyl-2',3'-cyclophospho-uridine-RNA + a 5'-end dephospho-ribonucleoside-RNA</text>
        <dbReference type="Rhea" id="RHEA:67732"/>
        <dbReference type="Rhea" id="RHEA-COMP:13936"/>
        <dbReference type="Rhea" id="RHEA-COMP:17334"/>
        <dbReference type="Rhea" id="RHEA-COMP:17335"/>
        <dbReference type="ChEBI" id="CHEBI:138284"/>
        <dbReference type="ChEBI" id="CHEBI:173079"/>
        <dbReference type="ChEBI" id="CHEBI:173080"/>
    </reaction>
</comment>
<keyword evidence="17" id="KW-0720">Serine protease</keyword>
<dbReference type="InterPro" id="IPR027351">
    <property type="entry name" value="(+)RNA_virus_helicase_core_dom"/>
</dbReference>
<feature type="domain" description="Peptidase C33" evidence="36">
    <location>
        <begin position="397"/>
        <end position="504"/>
    </location>
</feature>
<evidence type="ECO:0000256" key="25">
    <source>
        <dbReference type="ARBA" id="ARBA00023239"/>
    </source>
</evidence>
<evidence type="ECO:0000256" key="23">
    <source>
        <dbReference type="ARBA" id="ARBA00023136"/>
    </source>
</evidence>
<dbReference type="Gene3D" id="3.90.70.60">
    <property type="entry name" value="Porcine arterivirus-type cysteine proteinase alpha domain"/>
    <property type="match status" value="1"/>
</dbReference>
<keyword evidence="8 33" id="KW-0812">Transmembrane</keyword>
<dbReference type="Gene3D" id="3.90.70.160">
    <property type="match status" value="1"/>
</dbReference>
<keyword evidence="23 33" id="KW-0472">Membrane</keyword>
<evidence type="ECO:0000256" key="3">
    <source>
        <dbReference type="ARBA" id="ARBA00010965"/>
    </source>
</evidence>
<dbReference type="Gene3D" id="2.40.10.10">
    <property type="entry name" value="Trypsin-like serine proteases"/>
    <property type="match status" value="2"/>
</dbReference>
<comment type="similarity">
    <text evidence="3">Belongs to the arteriviridae polyprotein family.</text>
</comment>
<dbReference type="InterPro" id="IPR023338">
    <property type="entry name" value="Arterivirus_NSP4_peptidase"/>
</dbReference>
<keyword evidence="16" id="KW-0788">Thiol protease</keyword>
<dbReference type="GO" id="GO:0003678">
    <property type="term" value="F:DNA helicase activity"/>
    <property type="evidence" value="ECO:0007669"/>
    <property type="project" value="UniProtKB-EC"/>
</dbReference>
<dbReference type="Gene3D" id="3.90.70.70">
    <property type="entry name" value="Arterivirus papain-like cysteine protease beta domain"/>
    <property type="match status" value="1"/>
</dbReference>
<keyword evidence="5" id="KW-0696">RNA-directed RNA polymerase</keyword>
<evidence type="ECO:0000256" key="22">
    <source>
        <dbReference type="ARBA" id="ARBA00022989"/>
    </source>
</evidence>
<dbReference type="InterPro" id="IPR007094">
    <property type="entry name" value="RNA-dir_pol_PSvirus"/>
</dbReference>
<dbReference type="GO" id="GO:0039694">
    <property type="term" value="P:viral RNA genome replication"/>
    <property type="evidence" value="ECO:0007669"/>
    <property type="project" value="InterPro"/>
</dbReference>
<evidence type="ECO:0000259" key="38">
    <source>
        <dbReference type="PROSITE" id="PS51540"/>
    </source>
</evidence>
<feature type="transmembrane region" description="Helical" evidence="33">
    <location>
        <begin position="1514"/>
        <end position="1537"/>
    </location>
</feature>
<keyword evidence="18" id="KW-0862">Zinc</keyword>
<keyword evidence="20" id="KW-1043">Host membrane</keyword>
<keyword evidence="15" id="KW-0347">Helicase</keyword>
<dbReference type="SUPFAM" id="SSF142877">
    <property type="entry name" value="EndoU-like"/>
    <property type="match status" value="1"/>
</dbReference>
<dbReference type="Gene3D" id="4.10.80.390">
    <property type="match status" value="1"/>
</dbReference>
<evidence type="ECO:0000259" key="35">
    <source>
        <dbReference type="PROSITE" id="PS51493"/>
    </source>
</evidence>
<evidence type="ECO:0000256" key="16">
    <source>
        <dbReference type="ARBA" id="ARBA00022807"/>
    </source>
</evidence>
<evidence type="ECO:0000256" key="30">
    <source>
        <dbReference type="PROSITE-ProRule" id="PRU00985"/>
    </source>
</evidence>
<dbReference type="Pfam" id="PF05410">
    <property type="entry name" value="Peptidase_C31"/>
    <property type="match status" value="1"/>
</dbReference>
<feature type="transmembrane region" description="Helical" evidence="33">
    <location>
        <begin position="1089"/>
        <end position="1111"/>
    </location>
</feature>
<dbReference type="Proteomes" id="UP000501345">
    <property type="component" value="Segment"/>
</dbReference>
<dbReference type="Gene3D" id="3.40.50.300">
    <property type="entry name" value="P-loop containing nucleotide triphosphate hydrolases"/>
    <property type="match status" value="1"/>
</dbReference>
<feature type="region of interest" description="Disordered" evidence="32">
    <location>
        <begin position="972"/>
        <end position="1046"/>
    </location>
</feature>
<dbReference type="PROSITE" id="PS51540">
    <property type="entry name" value="AV_PCP_BETA"/>
    <property type="match status" value="1"/>
</dbReference>
<dbReference type="InterPro" id="IPR043504">
    <property type="entry name" value="Peptidase_S1_PA_chymotrypsin"/>
</dbReference>
<evidence type="ECO:0000259" key="36">
    <source>
        <dbReference type="PROSITE" id="PS51538"/>
    </source>
</evidence>
<dbReference type="PROSITE" id="PS50507">
    <property type="entry name" value="RDRP_SSRNA_POS"/>
    <property type="match status" value="1"/>
</dbReference>
<keyword evidence="11" id="KW-0547">Nucleotide-binding</keyword>
<feature type="compositionally biased region" description="Polar residues" evidence="32">
    <location>
        <begin position="998"/>
        <end position="1016"/>
    </location>
</feature>
<evidence type="ECO:0000256" key="17">
    <source>
        <dbReference type="ARBA" id="ARBA00022825"/>
    </source>
</evidence>
<evidence type="ECO:0000256" key="12">
    <source>
        <dbReference type="ARBA" id="ARBA00022758"/>
    </source>
</evidence>
<keyword evidence="24" id="KW-1035">Host cytoplasm</keyword>
<comment type="subcellular location">
    <subcellularLocation>
        <location evidence="2">Host cytoplasm</location>
        <location evidence="2">Host perinuclear region</location>
    </subcellularLocation>
    <subcellularLocation>
        <location evidence="1">Host membrane</location>
        <topology evidence="1">Multi-pass membrane protein</topology>
    </subcellularLocation>
</comment>
<dbReference type="GO" id="GO:0075523">
    <property type="term" value="P:viral translational frameshifting"/>
    <property type="evidence" value="ECO:0007669"/>
    <property type="project" value="UniProtKB-KW"/>
</dbReference>
<dbReference type="GO" id="GO:0004252">
    <property type="term" value="F:serine-type endopeptidase activity"/>
    <property type="evidence" value="ECO:0007669"/>
    <property type="project" value="InterPro"/>
</dbReference>
<dbReference type="Pfam" id="PF16749">
    <property type="entry name" value="Arteri_nsp7a"/>
    <property type="match status" value="1"/>
</dbReference>
<dbReference type="InterPro" id="IPR044863">
    <property type="entry name" value="NIRAN"/>
</dbReference>
<keyword evidence="45" id="KW-1185">Reference proteome</keyword>
<evidence type="ECO:0000256" key="27">
    <source>
        <dbReference type="ARBA" id="ARBA00029611"/>
    </source>
</evidence>
<dbReference type="InterPro" id="IPR023183">
    <property type="entry name" value="Chymotrypsin-like_C"/>
</dbReference>
<evidence type="ECO:0000256" key="33">
    <source>
        <dbReference type="SAM" id="Phobius"/>
    </source>
</evidence>
<dbReference type="GO" id="GO:0003724">
    <property type="term" value="F:RNA helicase activity"/>
    <property type="evidence" value="ECO:0007669"/>
    <property type="project" value="UniProtKB-EC"/>
</dbReference>
<dbReference type="GO" id="GO:0004519">
    <property type="term" value="F:endonuclease activity"/>
    <property type="evidence" value="ECO:0007669"/>
    <property type="project" value="UniProtKB-UniRule"/>
</dbReference>
<dbReference type="InterPro" id="IPR025773">
    <property type="entry name" value="AV_PCPbeta"/>
</dbReference>
<evidence type="ECO:0000256" key="13">
    <source>
        <dbReference type="ARBA" id="ARBA00022771"/>
    </source>
</evidence>
<organism evidence="44 45">
    <name type="scientific">RtClan arterivirus</name>
    <dbReference type="NCBI Taxonomy" id="2847271"/>
    <lineage>
        <taxon>Viruses</taxon>
        <taxon>Riboviria</taxon>
        <taxon>Orthornavirae</taxon>
        <taxon>Pisuviricota</taxon>
        <taxon>Pisoniviricetes</taxon>
        <taxon>Nidovirales</taxon>
        <taxon>Arnidovirineae</taxon>
        <taxon>Arteriviridae</taxon>
        <taxon>Variarterivirinae</taxon>
        <taxon>Nuarterivirus</taxon>
        <taxon>Nuarterivirus guemel</taxon>
    </lineage>
</organism>
<dbReference type="EMBL" id="KY369969">
    <property type="protein sequence ID" value="ATP66644.1"/>
    <property type="molecule type" value="Genomic_RNA"/>
</dbReference>
<dbReference type="InterPro" id="IPR037227">
    <property type="entry name" value="EndoU-like"/>
</dbReference>
<dbReference type="Pfam" id="PF05579">
    <property type="entry name" value="Peptidase_S32"/>
    <property type="match status" value="1"/>
</dbReference>
<feature type="domain" description="Peptidase C31" evidence="37">
    <location>
        <begin position="69"/>
        <end position="180"/>
    </location>
</feature>
<dbReference type="CDD" id="cd21166">
    <property type="entry name" value="NTD_av_Nsp11-like"/>
    <property type="match status" value="1"/>
</dbReference>
<dbReference type="InterPro" id="IPR038154">
    <property type="entry name" value="AV_PCPbeta_sf"/>
</dbReference>
<dbReference type="PROSITE" id="PS51958">
    <property type="entry name" value="NENDOU"/>
    <property type="match status" value="1"/>
</dbReference>
<dbReference type="Pfam" id="PF00680">
    <property type="entry name" value="RdRP_1"/>
    <property type="match status" value="1"/>
</dbReference>
<dbReference type="GO" id="GO:0019082">
    <property type="term" value="P:viral protein processing"/>
    <property type="evidence" value="ECO:0007669"/>
    <property type="project" value="InterPro"/>
</dbReference>
<evidence type="ECO:0000259" key="41">
    <source>
        <dbReference type="PROSITE" id="PS51947"/>
    </source>
</evidence>
<feature type="transmembrane region" description="Helical" evidence="33">
    <location>
        <begin position="1549"/>
        <end position="1577"/>
    </location>
</feature>
<evidence type="ECO:0000256" key="21">
    <source>
        <dbReference type="ARBA" id="ARBA00022953"/>
    </source>
</evidence>
<dbReference type="SUPFAM" id="SSF50494">
    <property type="entry name" value="Trypsin-like serine proteases"/>
    <property type="match status" value="1"/>
</dbReference>
<dbReference type="Pfam" id="PF05412">
    <property type="entry name" value="Peptidase_C33"/>
    <property type="match status" value="1"/>
</dbReference>
<feature type="domain" description="RdRp catalytic" evidence="34">
    <location>
        <begin position="2726"/>
        <end position="2860"/>
    </location>
</feature>
<dbReference type="GO" id="GO:0008270">
    <property type="term" value="F:zinc ion binding"/>
    <property type="evidence" value="ECO:0007669"/>
    <property type="project" value="UniProtKB-KW"/>
</dbReference>
<dbReference type="Gene3D" id="2.30.31.30">
    <property type="entry name" value="Arterivirus nps1beta, nuclease domain"/>
    <property type="match status" value="1"/>
</dbReference>
<dbReference type="SUPFAM" id="SSF52540">
    <property type="entry name" value="P-loop containing nucleoside triphosphate hydrolases"/>
    <property type="match status" value="1"/>
</dbReference>
<dbReference type="GO" id="GO:0005524">
    <property type="term" value="F:ATP binding"/>
    <property type="evidence" value="ECO:0007669"/>
    <property type="project" value="UniProtKB-KW"/>
</dbReference>
<evidence type="ECO:0000259" key="43">
    <source>
        <dbReference type="PROSITE" id="PS51961"/>
    </source>
</evidence>
<dbReference type="SUPFAM" id="SSF56672">
    <property type="entry name" value="DNA/RNA polymerases"/>
    <property type="match status" value="1"/>
</dbReference>
<dbReference type="GO" id="GO:0003968">
    <property type="term" value="F:RNA-directed RNA polymerase activity"/>
    <property type="evidence" value="ECO:0007669"/>
    <property type="project" value="UniProtKB-KW"/>
</dbReference>
<dbReference type="GO" id="GO:0044220">
    <property type="term" value="C:host cell perinuclear region of cytoplasm"/>
    <property type="evidence" value="ECO:0007669"/>
    <property type="project" value="UniProtKB-SubCell"/>
</dbReference>
<dbReference type="InterPro" id="IPR046440">
    <property type="entry name" value="AV_NSP11N_COV_NSP15M"/>
</dbReference>
<dbReference type="InterPro" id="IPR043609">
    <property type="entry name" value="NendoU_nidovirus"/>
</dbReference>
<comment type="catalytic activity">
    <reaction evidence="29">
        <text>ATP + H2O = ADP + phosphate + H(+)</text>
        <dbReference type="Rhea" id="RHEA:13065"/>
        <dbReference type="ChEBI" id="CHEBI:15377"/>
        <dbReference type="ChEBI" id="CHEBI:15378"/>
        <dbReference type="ChEBI" id="CHEBI:30616"/>
        <dbReference type="ChEBI" id="CHEBI:43474"/>
        <dbReference type="ChEBI" id="CHEBI:456216"/>
        <dbReference type="EC" id="3.6.4.12"/>
    </reaction>
</comment>
<evidence type="ECO:0000256" key="5">
    <source>
        <dbReference type="ARBA" id="ARBA00022484"/>
    </source>
</evidence>
<evidence type="ECO:0000259" key="39">
    <source>
        <dbReference type="PROSITE" id="PS51652"/>
    </source>
</evidence>
<evidence type="ECO:0000256" key="31">
    <source>
        <dbReference type="PROSITE-ProRule" id="PRU01303"/>
    </source>
</evidence>
<dbReference type="Pfam" id="PF21905">
    <property type="entry name" value="Zf-Nsp1alpha"/>
    <property type="match status" value="1"/>
</dbReference>
<evidence type="ECO:0000256" key="18">
    <source>
        <dbReference type="ARBA" id="ARBA00022833"/>
    </source>
</evidence>
<dbReference type="InterPro" id="IPR044314">
    <property type="entry name" value="NSP11_NendoU_Av"/>
</dbReference>
<evidence type="ECO:0000256" key="2">
    <source>
        <dbReference type="ARBA" id="ARBA00004407"/>
    </source>
</evidence>
<evidence type="ECO:0000259" key="40">
    <source>
        <dbReference type="PROSITE" id="PS51657"/>
    </source>
</evidence>
<evidence type="ECO:0000256" key="26">
    <source>
        <dbReference type="ARBA" id="ARBA00024600"/>
    </source>
</evidence>
<dbReference type="Gene3D" id="3.30.40.20">
    <property type="entry name" value="Chymotrypsin-like serine protease, domain 3"/>
    <property type="match status" value="1"/>
</dbReference>
<keyword evidence="31" id="KW-0255">Endonuclease</keyword>
<evidence type="ECO:0000256" key="20">
    <source>
        <dbReference type="ARBA" id="ARBA00022870"/>
    </source>
</evidence>
<evidence type="ECO:0000256" key="32">
    <source>
        <dbReference type="SAM" id="MobiDB-lite"/>
    </source>
</evidence>
<dbReference type="GO" id="GO:0004197">
    <property type="term" value="F:cysteine-type endopeptidase activity"/>
    <property type="evidence" value="ECO:0007669"/>
    <property type="project" value="InterPro"/>
</dbReference>
<evidence type="ECO:0000256" key="28">
    <source>
        <dbReference type="ARBA" id="ARBA00047984"/>
    </source>
</evidence>
<dbReference type="Pfam" id="PF19215">
    <property type="entry name" value="CoV_NSP15_C"/>
    <property type="match status" value="1"/>
</dbReference>
<evidence type="ECO:0000256" key="9">
    <source>
        <dbReference type="ARBA" id="ARBA00022695"/>
    </source>
</evidence>
<dbReference type="GO" id="GO:0016829">
    <property type="term" value="F:lyase activity"/>
    <property type="evidence" value="ECO:0007669"/>
    <property type="project" value="UniProtKB-KW"/>
</dbReference>
<protein>
    <recommendedName>
        <fullName evidence="4">Replicase polyprotein 1ab</fullName>
    </recommendedName>
    <alternativeName>
        <fullName evidence="27">ORF1ab polyprotein</fullName>
    </alternativeName>
</protein>
<dbReference type="InterPro" id="IPR043502">
    <property type="entry name" value="DNA/RNA_pol_sf"/>
</dbReference>
<dbReference type="GO" id="GO:0006508">
    <property type="term" value="P:proteolysis"/>
    <property type="evidence" value="ECO:0007669"/>
    <property type="project" value="UniProtKB-KW"/>
</dbReference>
<feature type="compositionally biased region" description="Low complexity" evidence="32">
    <location>
        <begin position="813"/>
        <end position="822"/>
    </location>
</feature>
<comment type="catalytic activity">
    <reaction evidence="28">
        <text>ATP + H2O = ADP + phosphate + H(+)</text>
        <dbReference type="Rhea" id="RHEA:13065"/>
        <dbReference type="ChEBI" id="CHEBI:15377"/>
        <dbReference type="ChEBI" id="CHEBI:15378"/>
        <dbReference type="ChEBI" id="CHEBI:30616"/>
        <dbReference type="ChEBI" id="CHEBI:43474"/>
        <dbReference type="ChEBI" id="CHEBI:456216"/>
        <dbReference type="EC" id="3.6.4.13"/>
    </reaction>
</comment>
<dbReference type="CDD" id="cd21160">
    <property type="entry name" value="NendoU_av_Nsp11-like"/>
    <property type="match status" value="1"/>
</dbReference>
<keyword evidence="6" id="KW-0645">Protease</keyword>
<accession>A0A2H4MXL2</accession>
<evidence type="ECO:0000313" key="44">
    <source>
        <dbReference type="EMBL" id="ATP66644.1"/>
    </source>
</evidence>
<proteinExistence type="inferred from homology"/>
<feature type="transmembrane region" description="Helical" evidence="33">
    <location>
        <begin position="1855"/>
        <end position="1875"/>
    </location>
</feature>
<sequence length="3789" mass="414361">MDSTLDRCVCTPNARVMISDGQVYCTRCLSARDLLHPSKQCQALGILGCFYAPKEPLPWTLGGHASTSECSPGGACWLSAIFPLARMTSGNFNFLQRLRVVADALYREGALTPRILTSLQVYDRGCSWYKLVGPVPGVAVYANSRHVSDRCFPGATHVLTNLPLPQQPVRGNVPPFESATTTSYEYGRYVVYILGRFYMYAPRGQVERHIEPLPEHVRNIANFLIRNFPPHHPVDPLDWELATTGFGYSFSLSQAEGNLDIDFGLCWTRCFSCLSPEQVEEEKRLASSLGYQTKHGVPGKYLQRRLHARGLRAVRDSTGPLQITALAEYSSYIRHIESTGPVTPGFLLLDRIAIVPSTEPTDNQIFRFGNHKWYGRKKSKNAPPKIAVQPSMRTLTFYTPPADGSCGWHCISAIMNHMLGKPLKSTLPSAPRPADDWASDEDLTTMIEILRLPAGIDRGSQCPVVKYNISLEDDHWTVHCIPAMDNRHPSPECVEGVCSKTGCTTTECGDIGLADIAALNDCIGLASCQIPSAVAHLTGRADGRNDWTVYRLRHTPGEHLKDATALTDIFRSCFSEEQDVVDQHVNSFVRGLDLDQTMAALRGVRVSHGSANDLAATFKRTEEPEEAVNTYKPGAAVNTQCMALVPAAKSKVSYNYFGWKEEELTLEAIRSGILGRDQTNREYLESIHSQLATRAWVDHPYPYWFYDYLQIIDHYLDEKVRVCGSAARAIDMLRVFSEDVESLVRMYPIPTPKVVKIDKAPRPASPKVKQAPRPRPEPHNRLVWVSSDECVAYRPMADVPDSWDDEDVPLDLSSRSSRSSSSCTLAPQPIAAVVAPPPTPVCEFAQAEQVTPPTICAAEIVASLIAQTTPKKLTADEWSEQPTRFGAAIAHLKASLIDRLVRAHDPSLKDHPAVQLWLVKVWQLINAQAASAEPWATQRFLNKQFGQINSWLRKVPPPEHLSKKESSWETLSVCSTSSEQDEAAQAQPDEAAQAQLGEATQTQPGGVTQNQPTTTHQGDRAQASTSQPAADPPPDTSPTGDPGIKGRMGATFHKAFDALSMKVFQVFSHLPATASMLTKRHGNYTAREYGFAGFCLFCLLMAYYIRIFAIFPLAGCFMGSSRIVKLAVFSTWMGFAVLLFAADAEESPLDCDSDPGECRRRLEYYVDQQPWRVVRGIVVGPVGLATAIFGQLLGGSRYLWSCLLRLSVAFDLLACVVYVVMQGRCKKCWGMCVRVAPAEVVMKIFPLTRCNKSSLVDLCDRFCAPKLVDPIKLTTGWAGCWSGAAPIELACSKPISYSNLDEKKIGPQTVVPPPLDPTQGIKCLKVLQAGGAIVDVAAPKVVKVEEVPFLAPFFPKTKVNPESIIVVDVPTYTAALRCGYDVSQLVLGEGDFAKMNGLVASGPLPNKGGFGRVSACLHCLVWVCIHMLLGAYITAPGACGIDTPDPWCRNPFSRPVLRQGSVCSLDLCISPEGLSLPLQSVLVTLGIKEWAAVALVITSLLALGQRYAVQADILQVMACILTYTFPSLSWVACLFPLELKWISLHPITIVWSCAFLVFVNPPAGAVSITLLIAAWLLGRATNVCGLVTPYDIHSYTTTPRSVASLASAPEGTYLAAVRRAALSGRSCMFVASGLGSVLEGALRSATCSKNTVTVIGSSTGSGGVFTMGGQKVVLTATHVLNKDVARVVGDNYSSMVHFTTKGDFAYAALPDWKGAAPKAEFAKTHGKAFWLTSTGVEPGVVGPGFALCFTNHGDSGSPVIDESGNILGVHTGSNKNGGGLITDPEGNTTELGNVQLSSLVKYFAGPLFPTTGLNFSPHIKADVTMIPSDLFTLLATSKSAEGGLGTVQLLCVFFLLWRMMSLTWTPVVAIAFFVLNEVLPSVLVRGVFSYAMFVISWYTPWASQVLMVRLLTAALNRNSLSLALYVFGAALAVFVEVVLNPTTSWTRIVAGTTWAFIPRPIAFASVTSTFVICGLIHLFAIILWIFKRRALFQCIVGDGAFDKAFFLKYFSEGKLRQGVSQSCGFTTESLTAALAINLTEEDLAFLQRLTDFKCFVSASNMRNAANQYIETAYAKALRLELASLVHVEKVKTVLAKLEAFADTVCPSIGPGDVCVVLGHHAPGDIINVKVGQSDHTVLVKETRVVAGTRMTIGEVVPDATSPAPLPVGVTFENGPSAGGRRVRRGEKERFSQCWKKSKRPEDTEHLGTVDVNGVAYDKFWDKRTGNCVYVLQEGLRSPTPPEDVLAILKLGRIVGYESHLGVECVRIVYDGVTHLFDYDQVKHLLAESSKKTACLESAKLGVEQALANMGQDGTLSKKELEKLQRIIQQLQGLTQTQALNLLAASDLTRCGRGGLVTTETAIKIIKFHNRTFTLGPVNLKVVSLEEAAKTSPDAAAVVADLHDGKVLLRRYVPSLVDVLISGQDTEPGIWINWGPGNTGIDGSKWDFDTDPTNAEVELTHQIIAACEARRGNAPAMDLPYELHPVRGDPYREAGVLRNTRFGDIKYKTPQDTQDPLHVSACYAPKGALVVDGNSVVGTAMPAGFELYIPTIPYTVLQYLDSRPDCPVMYTKHGTASAAEADLQKYDLSTQGFVFPGVFSMVRKYLHQEIGKSPPLHTPGSFPAQNSMAGINGARFPTKEVQQVPDINDRCRRAVLENWQTLTPCTLKKQYCSKPKTRTILGTNNFIALAHRAALSGVTQGFMKKACNSPIALGKNKFKELTNDVVGKCLEADLASCDRSTPAMVRWFVTHVLYELAGAQEYVPSYVLNCCHDVIALPTGAVTKRGGLSSGDPITSIANTVYSLVIYTQHMVLSCLRTGHPYGVRFLEGQLTLHQLLELQPLLVYSDDVVLYGEPAGFQNYQWWVEHLDLLLGFKTDPKKTVVGFRPSFLGCRIMNNRQLVPNRDRILAALAYHMKAKSSWEYYAAAAAVLMDSCACVDYDNEWFIELIVGIHDCARQDGFSFPGPSFFAAMWEKLRTKNYQEGRKHVPCGYCGSSATYVSACGLDLCTYHSHAHPHCPVTIWCGHPAGSKLCTECSSPVVAANTKLDQVLQHVAYQPPKPVLMKVSDGYTAEDPGRYQCRKGAVMVRRDVCGNAVPLPDGEYQVTRVAPTCAGINMVQVAANVLRSKFFVGPPGSGKTYWLLSNVTSEDVIYTPTHRTMLDIVNALKVCRFVVPNSSGLPFPTPSRTGPKVRILAAGYEPAKVAFLDEAAYCNHLDVLKLLSKTPIICLGDPHQLAPVGFPGPCYVYDLMPQEQFTKVHRFGQNICDAISKFYAQRLVSAARDTRVQYVREPVHYGQVITPYHRDRTGGAITIDSCQGCTYDVVTLHLPTPKSLTDSRALVAITRARHGLYIYDPHQQLKDVIPLAPCAVDEILVFKKGEELVALSESGPISLPQALSSGQRFRFTDPSVRVILNAFGIEGTASPLPQVGHNLGFYFSPDLPQFAKLPEELGPHWPVVTGINNQKWPDRLVCSMRPISSHSKPWVGAGYHVGPSIFLGVPGTISYYLTLYEKGEAQPLPDTLLSTGRIATNCREYLDAKEEEFAAQLPHAFIGDTNATTVGGCHHITSKYLPRFIPAEAVATIGVSAPGKAAKAKCTITDVYLPDFAPFLNPPTESKDWKVKVDFRDFRLMVWKDKTASFHEGGIAFPCAGVAAYSRYLRVPKHVVVHVDPAIEPYRCSHMATSDWAYPTALSVTLSDHPTAEWILTTTPPADMGDATFRLEAAKCFGFSDGLGTTVRKYAFVYRRAPGSSWWEYNEDLVGRLIRYPIPSSVGDMSILFPAGEPLQPLL</sequence>
<feature type="transmembrane region" description="Helical" evidence="33">
    <location>
        <begin position="1123"/>
        <end position="1142"/>
    </location>
</feature>
<dbReference type="GO" id="GO:0004540">
    <property type="term" value="F:RNA nuclease activity"/>
    <property type="evidence" value="ECO:0007669"/>
    <property type="project" value="UniProtKB-ARBA"/>
</dbReference>
<evidence type="ECO:0000259" key="37">
    <source>
        <dbReference type="PROSITE" id="PS51539"/>
    </source>
</evidence>
<feature type="domain" description="AV-Nsp11N/CoV-Nsp15M" evidence="43">
    <location>
        <begin position="3420"/>
        <end position="3516"/>
    </location>
</feature>
<dbReference type="Pfam" id="PF22049">
    <property type="entry name" value="PRRSV-NSP11_N"/>
    <property type="match status" value="1"/>
</dbReference>
<dbReference type="InterPro" id="IPR008760">
    <property type="entry name" value="EAV_peptidase_S32"/>
</dbReference>
<reference evidence="44 45" key="1">
    <citation type="journal article" date="2018" name="Microbiome">
        <title>Comparative analysis of rodent and small mammal viromes to better understand the wildlife origin of emerging infectious diseases.</title>
        <authorList>
            <person name="Wu Z."/>
            <person name="Lu L."/>
            <person name="Du J."/>
            <person name="Yang L."/>
            <person name="Ren X."/>
            <person name="Liu B."/>
            <person name="Jiang J."/>
            <person name="Yang J."/>
            <person name="Dong J."/>
            <person name="Sun L."/>
            <person name="Zhu Y."/>
            <person name="Li Y."/>
            <person name="Zheng D."/>
            <person name="Zhang C."/>
            <person name="Su H."/>
            <person name="Zheng Y."/>
            <person name="Zhou H."/>
            <person name="Zhu G."/>
            <person name="Li H."/>
            <person name="Chmura A."/>
            <person name="Yang F."/>
            <person name="Daszak P."/>
            <person name="Wang J."/>
            <person name="Liu Q."/>
            <person name="Jin Q."/>
        </authorList>
    </citation>
    <scope>NUCLEOTIDE SEQUENCE [LARGE SCALE GENOMIC DNA]</scope>
    <source>
        <strain evidence="44">RtClan-Arterivirus/GZ2015</strain>
    </source>
</reference>
<evidence type="ECO:0000256" key="14">
    <source>
        <dbReference type="ARBA" id="ARBA00022801"/>
    </source>
</evidence>
<dbReference type="PROSITE" id="PS51493">
    <property type="entry name" value="AV_NSP4_PRO"/>
    <property type="match status" value="1"/>
</dbReference>
<dbReference type="GO" id="GO:0033644">
    <property type="term" value="C:host cell membrane"/>
    <property type="evidence" value="ECO:0007669"/>
    <property type="project" value="UniProtKB-SubCell"/>
</dbReference>
<feature type="domain" description="NendoU" evidence="42">
    <location>
        <begin position="3518"/>
        <end position="3642"/>
    </location>
</feature>
<feature type="compositionally biased region" description="Low complexity" evidence="32">
    <location>
        <begin position="983"/>
        <end position="995"/>
    </location>
</feature>
<evidence type="ECO:0000256" key="8">
    <source>
        <dbReference type="ARBA" id="ARBA00022692"/>
    </source>
</evidence>